<dbReference type="GO" id="GO:0043565">
    <property type="term" value="F:sequence-specific DNA binding"/>
    <property type="evidence" value="ECO:0007669"/>
    <property type="project" value="InterPro"/>
</dbReference>
<reference evidence="9" key="2">
    <citation type="submission" date="2015-08" db="UniProtKB">
        <authorList>
            <consortium name="WormBaseParasite"/>
        </authorList>
    </citation>
    <scope>IDENTIFICATION</scope>
</reference>
<feature type="domain" description="DM" evidence="7">
    <location>
        <begin position="90"/>
        <end position="133"/>
    </location>
</feature>
<evidence type="ECO:0000256" key="5">
    <source>
        <dbReference type="PROSITE-ProRule" id="PRU00070"/>
    </source>
</evidence>
<sequence>MSEMEIGTQMIVDDDIAIEANVVVDSALLTSDIDSAIAEDTATANETVQSPSLAVENSPENSSGNRARISKISSRKNSGKKSGNGRILFCRKCEGHNKQVTLRGHASYCPYNKCTCKTCAHVMSMRANAIIRRYRARAHETGLVLKPVQFKNGNTRLRVFPRFISDADCLPIPTERSMNDSQIRFQEAVGGSNDTQPKYVLLSDNPETRNADQINLIQTNNPGRKHVMQIVSALKKDCPKGNSRPSSKKSSTPSPKNSTASRCSSDDSFMVVEGIDMVPKGKRSNYKTRKGTPKDIKDKDGDLRDDKNDNVFDMDLSVSDDEYLDTTIPKMEDSLIKESIGHQQPPPPDPQNTVSVVEKTNGPFIQENVTSQKNFTTDYNKNVNLSIVSIQQSDLSNGNLPSHNDYNRYHNNGNNNQNNLSVNDYNYLLNMISNQGNNNYQCQQTSNNIDFTLQQQLLTILQNNGVIQNQTNNSYTNVQSNENTLQQNHQLPMSVFSRQVTTNNNNNNSSNTHRQSEGTENQRNVICQVSMINQQPSVQVDFPHDYDQQNQHITPSNSLLLSALSSNNNNYLLPLNNSLLQSNNNYNTIGSASSAEDIIRSYLLQQQVTIPPPSFKVCKTLCLTSEGQALFEQPKFRKFLCMVSELEKSMI</sequence>
<feature type="compositionally biased region" description="Low complexity" evidence="6">
    <location>
        <begin position="501"/>
        <end position="512"/>
    </location>
</feature>
<dbReference type="WBParaSite" id="SVE_0126800.1">
    <property type="protein sequence ID" value="SVE_0126800.1"/>
    <property type="gene ID" value="SVE_0126800"/>
</dbReference>
<comment type="subcellular location">
    <subcellularLocation>
        <location evidence="5">Nucleus</location>
    </subcellularLocation>
</comment>
<dbReference type="GO" id="GO:0006355">
    <property type="term" value="P:regulation of DNA-templated transcription"/>
    <property type="evidence" value="ECO:0007669"/>
    <property type="project" value="InterPro"/>
</dbReference>
<feature type="DNA-binding region" description="DM" evidence="5">
    <location>
        <begin position="90"/>
        <end position="133"/>
    </location>
</feature>
<dbReference type="PROSITE" id="PS50809">
    <property type="entry name" value="DM_2"/>
    <property type="match status" value="1"/>
</dbReference>
<keyword evidence="1 5" id="KW-0479">Metal-binding</keyword>
<feature type="compositionally biased region" description="Low complexity" evidence="6">
    <location>
        <begin position="240"/>
        <end position="261"/>
    </location>
</feature>
<keyword evidence="2 5" id="KW-0862">Zinc</keyword>
<dbReference type="GO" id="GO:0005634">
    <property type="term" value="C:nucleus"/>
    <property type="evidence" value="ECO:0007669"/>
    <property type="project" value="UniProtKB-SubCell"/>
</dbReference>
<reference evidence="8" key="1">
    <citation type="submission" date="2014-07" db="EMBL/GenBank/DDBJ databases">
        <authorList>
            <person name="Martin A.A"/>
            <person name="De Silva N."/>
        </authorList>
    </citation>
    <scope>NUCLEOTIDE SEQUENCE</scope>
</reference>
<protein>
    <submittedName>
        <fullName evidence="9">DM domain-containing protein</fullName>
    </submittedName>
</protein>
<evidence type="ECO:0000313" key="8">
    <source>
        <dbReference type="Proteomes" id="UP000035680"/>
    </source>
</evidence>
<dbReference type="GO" id="GO:0046872">
    <property type="term" value="F:metal ion binding"/>
    <property type="evidence" value="ECO:0007669"/>
    <property type="project" value="UniProtKB-KW"/>
</dbReference>
<dbReference type="SUPFAM" id="SSF82927">
    <property type="entry name" value="Cysteine-rich DNA binding domain, (DM domain)"/>
    <property type="match status" value="1"/>
</dbReference>
<keyword evidence="3 5" id="KW-0238">DNA-binding</keyword>
<keyword evidence="4 5" id="KW-0539">Nucleus</keyword>
<feature type="compositionally biased region" description="Basic residues" evidence="6">
    <location>
        <begin position="280"/>
        <end position="291"/>
    </location>
</feature>
<evidence type="ECO:0000256" key="2">
    <source>
        <dbReference type="ARBA" id="ARBA00022833"/>
    </source>
</evidence>
<feature type="region of interest" description="Disordered" evidence="6">
    <location>
        <begin position="500"/>
        <end position="520"/>
    </location>
</feature>
<keyword evidence="8" id="KW-1185">Reference proteome</keyword>
<evidence type="ECO:0000256" key="3">
    <source>
        <dbReference type="ARBA" id="ARBA00023125"/>
    </source>
</evidence>
<dbReference type="STRING" id="75913.A0A0K0EXL4"/>
<evidence type="ECO:0000259" key="7">
    <source>
        <dbReference type="PROSITE" id="PS50809"/>
    </source>
</evidence>
<dbReference type="Gene3D" id="4.10.1040.10">
    <property type="entry name" value="DM DNA-binding domain"/>
    <property type="match status" value="1"/>
</dbReference>
<feature type="compositionally biased region" description="Basic and acidic residues" evidence="6">
    <location>
        <begin position="292"/>
        <end position="310"/>
    </location>
</feature>
<evidence type="ECO:0000256" key="4">
    <source>
        <dbReference type="ARBA" id="ARBA00023242"/>
    </source>
</evidence>
<evidence type="ECO:0000313" key="9">
    <source>
        <dbReference type="WBParaSite" id="SVE_0126800.1"/>
    </source>
</evidence>
<dbReference type="InterPro" id="IPR001275">
    <property type="entry name" value="DM_DNA-bd"/>
</dbReference>
<dbReference type="Proteomes" id="UP000035680">
    <property type="component" value="Unassembled WGS sequence"/>
</dbReference>
<feature type="region of interest" description="Disordered" evidence="6">
    <location>
        <begin position="235"/>
        <end position="310"/>
    </location>
</feature>
<dbReference type="Pfam" id="PF00751">
    <property type="entry name" value="DM"/>
    <property type="match status" value="1"/>
</dbReference>
<dbReference type="InterPro" id="IPR036407">
    <property type="entry name" value="DM_DNA-bd_sf"/>
</dbReference>
<organism evidence="8 9">
    <name type="scientific">Strongyloides venezuelensis</name>
    <name type="common">Threadworm</name>
    <dbReference type="NCBI Taxonomy" id="75913"/>
    <lineage>
        <taxon>Eukaryota</taxon>
        <taxon>Metazoa</taxon>
        <taxon>Ecdysozoa</taxon>
        <taxon>Nematoda</taxon>
        <taxon>Chromadorea</taxon>
        <taxon>Rhabditida</taxon>
        <taxon>Tylenchina</taxon>
        <taxon>Panagrolaimomorpha</taxon>
        <taxon>Strongyloidoidea</taxon>
        <taxon>Strongyloididae</taxon>
        <taxon>Strongyloides</taxon>
    </lineage>
</organism>
<name>A0A0K0EXL4_STRVS</name>
<proteinExistence type="predicted"/>
<feature type="region of interest" description="Disordered" evidence="6">
    <location>
        <begin position="44"/>
        <end position="82"/>
    </location>
</feature>
<evidence type="ECO:0000256" key="1">
    <source>
        <dbReference type="ARBA" id="ARBA00022723"/>
    </source>
</evidence>
<dbReference type="SMART" id="SM00301">
    <property type="entry name" value="DM"/>
    <property type="match status" value="1"/>
</dbReference>
<dbReference type="AlphaFoldDB" id="A0A0K0EXL4"/>
<dbReference type="PROSITE" id="PS40000">
    <property type="entry name" value="DM_1"/>
    <property type="match status" value="1"/>
</dbReference>
<evidence type="ECO:0000256" key="6">
    <source>
        <dbReference type="SAM" id="MobiDB-lite"/>
    </source>
</evidence>
<accession>A0A0K0EXL4</accession>